<dbReference type="RefSeq" id="WP_272095984.1">
    <property type="nucleotide sequence ID" value="NZ_JAQNDK010000002.1"/>
</dbReference>
<proteinExistence type="predicted"/>
<evidence type="ECO:0000313" key="1">
    <source>
        <dbReference type="EMBL" id="MDC0679049.1"/>
    </source>
</evidence>
<protein>
    <submittedName>
        <fullName evidence="1">Baseplate J/gp47 family protein</fullName>
    </submittedName>
</protein>
<accession>A0ABT5BZV8</accession>
<keyword evidence="2" id="KW-1185">Reference proteome</keyword>
<evidence type="ECO:0000313" key="2">
    <source>
        <dbReference type="Proteomes" id="UP001217485"/>
    </source>
</evidence>
<comment type="caution">
    <text evidence="1">The sequence shown here is derived from an EMBL/GenBank/DDBJ whole genome shotgun (WGS) entry which is preliminary data.</text>
</comment>
<sequence length="521" mass="56643">MSDEQGRIDYTNKDYESLRAALLELAAERLPEWTDHSPNDMGVVLLELFAHMGDSLFYNQDRIAAESFLATARERRSVVNLLRLIGYELRPPTAASADLTLLFANNATGSATIPTGAQFTTTKESTGVAVKFQLIKPAVTIARVEDLPLMRVDERGELVPFVVGGARPIDNTVFRAYETLPVVQVDDPPPPPKDILGSSDGSAGQRFRLALKPLIDETLVVTVDEGASEAWTRVPSLLHSSGRDKHYVVRRDEDDYAWIEFGNNTYGKAPRRGRNNITARYLVGGGEKGNVPPRAISKIVITPDVPGLKRVMNVKAASGGGEHEAAAAAAARAPQQFRSSGRAVTAADYELHAKSYGVAKVRAFAPSWNKVNLVVAPEGGGAPSETLRRDLEAYFDGKRMITTQIEIVDPKTPLVLIEGDLVVEPRFSQPLVKARVEAVMRELWSFANVDFEDHLYISKIYEAIEGVEGVGAINITRFARADAPAGSPAIPPDGTLRFSFNEIPDVKGISLNSVTGGRLDA</sequence>
<reference evidence="1 2" key="1">
    <citation type="submission" date="2023-01" db="EMBL/GenBank/DDBJ databases">
        <title>Minimal conservation of predation-associated metabolite biosynthetic gene clusters underscores biosynthetic potential of Myxococcota including descriptions for ten novel species: Archangium lansinium sp. nov., Myxococcus landrumus sp. nov., Nannocystis bai.</title>
        <authorList>
            <person name="Ahearne A."/>
            <person name="Stevens C."/>
            <person name="Dowd S."/>
        </authorList>
    </citation>
    <scope>NUCLEOTIDE SEQUENCE [LARGE SCALE GENOMIC DNA]</scope>
    <source>
        <strain evidence="1 2">WIWO2</strain>
    </source>
</reference>
<dbReference type="Proteomes" id="UP001217485">
    <property type="component" value="Unassembled WGS sequence"/>
</dbReference>
<organism evidence="1 2">
    <name type="scientific">Sorangium atrum</name>
    <dbReference type="NCBI Taxonomy" id="2995308"/>
    <lineage>
        <taxon>Bacteria</taxon>
        <taxon>Pseudomonadati</taxon>
        <taxon>Myxococcota</taxon>
        <taxon>Polyangia</taxon>
        <taxon>Polyangiales</taxon>
        <taxon>Polyangiaceae</taxon>
        <taxon>Sorangium</taxon>
    </lineage>
</organism>
<gene>
    <name evidence="1" type="ORF">POL72_15000</name>
</gene>
<dbReference type="EMBL" id="JAQNDK010000002">
    <property type="protein sequence ID" value="MDC0679049.1"/>
    <property type="molecule type" value="Genomic_DNA"/>
</dbReference>
<name>A0ABT5BZV8_9BACT</name>